<gene>
    <name evidence="1" type="ORF">CGI_10011232</name>
</gene>
<name>K1QMP1_MAGGI</name>
<protein>
    <submittedName>
        <fullName evidence="1">Uncharacterized protein</fullName>
    </submittedName>
</protein>
<accession>K1QMP1</accession>
<dbReference type="HOGENOM" id="CLU_1020306_0_0_1"/>
<organism evidence="1">
    <name type="scientific">Magallana gigas</name>
    <name type="common">Pacific oyster</name>
    <name type="synonym">Crassostrea gigas</name>
    <dbReference type="NCBI Taxonomy" id="29159"/>
    <lineage>
        <taxon>Eukaryota</taxon>
        <taxon>Metazoa</taxon>
        <taxon>Spiralia</taxon>
        <taxon>Lophotrochozoa</taxon>
        <taxon>Mollusca</taxon>
        <taxon>Bivalvia</taxon>
        <taxon>Autobranchia</taxon>
        <taxon>Pteriomorphia</taxon>
        <taxon>Ostreida</taxon>
        <taxon>Ostreoidea</taxon>
        <taxon>Ostreidae</taxon>
        <taxon>Magallana</taxon>
    </lineage>
</organism>
<sequence length="273" mass="30968">MARLMLSKIMTKIGDTVNLSWAAPFFPVAGQYLVYHTYRENRTIFSIRSNGVSYGGNNQSAKYTYLTTPFYSTNIMFEIRDITLDDAGYYNGGISGEAAWSGGVVKIKTKVGDTVNLSWTALFFPIAGEYNVFHTYKENRTIVSVRSNRVSYGGNDQSTKYTYLTRPFTSTNIMFEIRDITLDDAGYYNGGTWAVYAWSGGGVVLIVHKNSAGYYYQGNVFTKILFFYFGIDSIFEAAVPWYHVIIKNRSLFYLNKKSKSVTLPRRSFVCLLQ</sequence>
<evidence type="ECO:0000313" key="1">
    <source>
        <dbReference type="EMBL" id="EKC32374.1"/>
    </source>
</evidence>
<dbReference type="EMBL" id="JH815879">
    <property type="protein sequence ID" value="EKC32374.1"/>
    <property type="molecule type" value="Genomic_DNA"/>
</dbReference>
<dbReference type="InParanoid" id="K1QMP1"/>
<reference evidence="1" key="1">
    <citation type="journal article" date="2012" name="Nature">
        <title>The oyster genome reveals stress adaptation and complexity of shell formation.</title>
        <authorList>
            <person name="Zhang G."/>
            <person name="Fang X."/>
            <person name="Guo X."/>
            <person name="Li L."/>
            <person name="Luo R."/>
            <person name="Xu F."/>
            <person name="Yang P."/>
            <person name="Zhang L."/>
            <person name="Wang X."/>
            <person name="Qi H."/>
            <person name="Xiong Z."/>
            <person name="Que H."/>
            <person name="Xie Y."/>
            <person name="Holland P.W."/>
            <person name="Paps J."/>
            <person name="Zhu Y."/>
            <person name="Wu F."/>
            <person name="Chen Y."/>
            <person name="Wang J."/>
            <person name="Peng C."/>
            <person name="Meng J."/>
            <person name="Yang L."/>
            <person name="Liu J."/>
            <person name="Wen B."/>
            <person name="Zhang N."/>
            <person name="Huang Z."/>
            <person name="Zhu Q."/>
            <person name="Feng Y."/>
            <person name="Mount A."/>
            <person name="Hedgecock D."/>
            <person name="Xu Z."/>
            <person name="Liu Y."/>
            <person name="Domazet-Loso T."/>
            <person name="Du Y."/>
            <person name="Sun X."/>
            <person name="Zhang S."/>
            <person name="Liu B."/>
            <person name="Cheng P."/>
            <person name="Jiang X."/>
            <person name="Li J."/>
            <person name="Fan D."/>
            <person name="Wang W."/>
            <person name="Fu W."/>
            <person name="Wang T."/>
            <person name="Wang B."/>
            <person name="Zhang J."/>
            <person name="Peng Z."/>
            <person name="Li Y."/>
            <person name="Li N."/>
            <person name="Wang J."/>
            <person name="Chen M."/>
            <person name="He Y."/>
            <person name="Tan F."/>
            <person name="Song X."/>
            <person name="Zheng Q."/>
            <person name="Huang R."/>
            <person name="Yang H."/>
            <person name="Du X."/>
            <person name="Chen L."/>
            <person name="Yang M."/>
            <person name="Gaffney P.M."/>
            <person name="Wang S."/>
            <person name="Luo L."/>
            <person name="She Z."/>
            <person name="Ming Y."/>
            <person name="Huang W."/>
            <person name="Zhang S."/>
            <person name="Huang B."/>
            <person name="Zhang Y."/>
            <person name="Qu T."/>
            <person name="Ni P."/>
            <person name="Miao G."/>
            <person name="Wang J."/>
            <person name="Wang Q."/>
            <person name="Steinberg C.E."/>
            <person name="Wang H."/>
            <person name="Li N."/>
            <person name="Qian L."/>
            <person name="Zhang G."/>
            <person name="Li Y."/>
            <person name="Yang H."/>
            <person name="Liu X."/>
            <person name="Wang J."/>
            <person name="Yin Y."/>
            <person name="Wang J."/>
        </authorList>
    </citation>
    <scope>NUCLEOTIDE SEQUENCE [LARGE SCALE GENOMIC DNA]</scope>
    <source>
        <strain evidence="1">05x7-T-G4-1.051#20</strain>
    </source>
</reference>
<proteinExistence type="predicted"/>
<dbReference type="AlphaFoldDB" id="K1QMP1"/>